<dbReference type="InterPro" id="IPR055360">
    <property type="entry name" value="bAvd"/>
</dbReference>
<dbReference type="InterPro" id="IPR036583">
    <property type="entry name" value="23S_rRNA_IVS_sf"/>
</dbReference>
<reference evidence="1 2" key="1">
    <citation type="journal article" date="2015" name="Nature">
        <title>rRNA introns, odd ribosomes, and small enigmatic genomes across a large radiation of phyla.</title>
        <authorList>
            <person name="Brown C.T."/>
            <person name="Hug L.A."/>
            <person name="Thomas B.C."/>
            <person name="Sharon I."/>
            <person name="Castelle C.J."/>
            <person name="Singh A."/>
            <person name="Wilkins M.J."/>
            <person name="Williams K.H."/>
            <person name="Banfield J.F."/>
        </authorList>
    </citation>
    <scope>NUCLEOTIDE SEQUENCE [LARGE SCALE GENOMIC DNA]</scope>
</reference>
<sequence length="101" mass="11573">MLVRKTHRHSLGQRIDAFFIEIMEAIAVASFLSREEKLPYIRLAMRKTDALKILLMVLWETKSLDNKKYAALSIKIIEIGKMLGGWSGQIQKQNSPKTGEK</sequence>
<dbReference type="Gene3D" id="1.20.1440.60">
    <property type="entry name" value="23S rRNA-intervening sequence"/>
    <property type="match status" value="1"/>
</dbReference>
<protein>
    <recommendedName>
        <fullName evidence="3">S23 ribosomal protein</fullName>
    </recommendedName>
</protein>
<dbReference type="EMBL" id="LCIR01000003">
    <property type="protein sequence ID" value="KKT60195.1"/>
    <property type="molecule type" value="Genomic_DNA"/>
</dbReference>
<evidence type="ECO:0000313" key="1">
    <source>
        <dbReference type="EMBL" id="KKT60195.1"/>
    </source>
</evidence>
<gene>
    <name evidence="1" type="ORF">UW53_C0003G0106</name>
</gene>
<evidence type="ECO:0000313" key="2">
    <source>
        <dbReference type="Proteomes" id="UP000034087"/>
    </source>
</evidence>
<name>A0A0G1IM51_9BACT</name>
<proteinExistence type="predicted"/>
<organism evidence="1 2">
    <name type="scientific">Candidatus Giovannonibacteria bacterium GW2011_GWA1_44_25</name>
    <dbReference type="NCBI Taxonomy" id="1618645"/>
    <lineage>
        <taxon>Bacteria</taxon>
        <taxon>Candidatus Giovannoniibacteriota</taxon>
    </lineage>
</organism>
<accession>A0A0G1IM51</accession>
<dbReference type="CDD" id="cd16376">
    <property type="entry name" value="Avd_like"/>
    <property type="match status" value="1"/>
</dbReference>
<evidence type="ECO:0008006" key="3">
    <source>
        <dbReference type="Google" id="ProtNLM"/>
    </source>
</evidence>
<dbReference type="SUPFAM" id="SSF158446">
    <property type="entry name" value="IVS-encoded protein-like"/>
    <property type="match status" value="1"/>
</dbReference>
<dbReference type="Proteomes" id="UP000034087">
    <property type="component" value="Unassembled WGS sequence"/>
</dbReference>
<comment type="caution">
    <text evidence="1">The sequence shown here is derived from an EMBL/GenBank/DDBJ whole genome shotgun (WGS) entry which is preliminary data.</text>
</comment>
<dbReference type="AlphaFoldDB" id="A0A0G1IM51"/>